<sequence>MPTHTTPKKKKCPQCGKISEFIQCSKCKAPQCYTCADVSVTEASALRKKNIKFECTTCCSNEGKKSKDTNDKTLIDVVTAIQQQVTALQATIEDMKNNSLVASTNLPSNSQSNDMDVVISEINERSKREKNVIIYDVKESESNEPDVRKSHDEKKVKELVTRLGLNPISIKSIIRLGKRENNSSGDRPMKLTLSNKGEAIAILKNSREKQIKSIKNDLTPLQRSKLKNLQSTLKDKQENGETGWSIKYLQGVPQLIKINAGTEKK</sequence>
<organism evidence="1">
    <name type="scientific">Cacopsylla melanoneura</name>
    <dbReference type="NCBI Taxonomy" id="428564"/>
    <lineage>
        <taxon>Eukaryota</taxon>
        <taxon>Metazoa</taxon>
        <taxon>Ecdysozoa</taxon>
        <taxon>Arthropoda</taxon>
        <taxon>Hexapoda</taxon>
        <taxon>Insecta</taxon>
        <taxon>Pterygota</taxon>
        <taxon>Neoptera</taxon>
        <taxon>Paraneoptera</taxon>
        <taxon>Hemiptera</taxon>
        <taxon>Sternorrhyncha</taxon>
        <taxon>Psylloidea</taxon>
        <taxon>Psyllidae</taxon>
        <taxon>Psyllinae</taxon>
        <taxon>Cacopsylla</taxon>
    </lineage>
</organism>
<dbReference type="AlphaFoldDB" id="A0A8D9E300"/>
<name>A0A8D9E300_9HEMI</name>
<protein>
    <submittedName>
        <fullName evidence="1">Uncharacterized protein</fullName>
    </submittedName>
</protein>
<dbReference type="EMBL" id="HBUF01070228">
    <property type="protein sequence ID" value="CAG6629249.1"/>
    <property type="molecule type" value="Transcribed_RNA"/>
</dbReference>
<dbReference type="InterPro" id="IPR011011">
    <property type="entry name" value="Znf_FYVE_PHD"/>
</dbReference>
<dbReference type="EMBL" id="HBUF01070229">
    <property type="protein sequence ID" value="CAG6629250.1"/>
    <property type="molecule type" value="Transcribed_RNA"/>
</dbReference>
<dbReference type="EMBL" id="HBUF01400188">
    <property type="protein sequence ID" value="CAG6736651.1"/>
    <property type="molecule type" value="Transcribed_RNA"/>
</dbReference>
<dbReference type="EMBL" id="HBUF01400187">
    <property type="protein sequence ID" value="CAG6736650.1"/>
    <property type="molecule type" value="Transcribed_RNA"/>
</dbReference>
<proteinExistence type="predicted"/>
<accession>A0A8D9E300</accession>
<dbReference type="SUPFAM" id="SSF57903">
    <property type="entry name" value="FYVE/PHD zinc finger"/>
    <property type="match status" value="1"/>
</dbReference>
<reference evidence="1" key="1">
    <citation type="submission" date="2021-05" db="EMBL/GenBank/DDBJ databases">
        <authorList>
            <person name="Alioto T."/>
            <person name="Alioto T."/>
            <person name="Gomez Garrido J."/>
        </authorList>
    </citation>
    <scope>NUCLEOTIDE SEQUENCE</scope>
</reference>
<evidence type="ECO:0000313" key="1">
    <source>
        <dbReference type="EMBL" id="CAG6736650.1"/>
    </source>
</evidence>